<dbReference type="OrthoDB" id="10407481at2759"/>
<evidence type="ECO:0000313" key="3">
    <source>
        <dbReference type="Proteomes" id="UP000601435"/>
    </source>
</evidence>
<feature type="region of interest" description="Disordered" evidence="1">
    <location>
        <begin position="1"/>
        <end position="52"/>
    </location>
</feature>
<proteinExistence type="predicted"/>
<protein>
    <submittedName>
        <fullName evidence="2">Uncharacterized protein</fullName>
    </submittedName>
</protein>
<name>A0A812VXU0_9DINO</name>
<organism evidence="2 3">
    <name type="scientific">Symbiodinium necroappetens</name>
    <dbReference type="NCBI Taxonomy" id="1628268"/>
    <lineage>
        <taxon>Eukaryota</taxon>
        <taxon>Sar</taxon>
        <taxon>Alveolata</taxon>
        <taxon>Dinophyceae</taxon>
        <taxon>Suessiales</taxon>
        <taxon>Symbiodiniaceae</taxon>
        <taxon>Symbiodinium</taxon>
    </lineage>
</organism>
<dbReference type="EMBL" id="CAJNJA010030788">
    <property type="protein sequence ID" value="CAE7648604.1"/>
    <property type="molecule type" value="Genomic_DNA"/>
</dbReference>
<evidence type="ECO:0000313" key="2">
    <source>
        <dbReference type="EMBL" id="CAE7648604.1"/>
    </source>
</evidence>
<feature type="compositionally biased region" description="Polar residues" evidence="1">
    <location>
        <begin position="1"/>
        <end position="15"/>
    </location>
</feature>
<feature type="compositionally biased region" description="Polar residues" evidence="1">
    <location>
        <begin position="38"/>
        <end position="49"/>
    </location>
</feature>
<keyword evidence="3" id="KW-1185">Reference proteome</keyword>
<gene>
    <name evidence="2" type="ORF">SNEC2469_LOCUS18331</name>
</gene>
<dbReference type="Proteomes" id="UP000601435">
    <property type="component" value="Unassembled WGS sequence"/>
</dbReference>
<sequence>AGHTLSSLCPTSKSNLGKLPVPIRPEVHLKGDPPPTWTDGQCETPSGSESELRWGHNISSFEAMDVESMPSGVSLPPDGTMHYHHVENMDKFLE</sequence>
<accession>A0A812VXU0</accession>
<evidence type="ECO:0000256" key="1">
    <source>
        <dbReference type="SAM" id="MobiDB-lite"/>
    </source>
</evidence>
<dbReference type="AlphaFoldDB" id="A0A812VXU0"/>
<feature type="non-terminal residue" evidence="2">
    <location>
        <position position="1"/>
    </location>
</feature>
<comment type="caution">
    <text evidence="2">The sequence shown here is derived from an EMBL/GenBank/DDBJ whole genome shotgun (WGS) entry which is preliminary data.</text>
</comment>
<reference evidence="2" key="1">
    <citation type="submission" date="2021-02" db="EMBL/GenBank/DDBJ databases">
        <authorList>
            <person name="Dougan E. K."/>
            <person name="Rhodes N."/>
            <person name="Thang M."/>
            <person name="Chan C."/>
        </authorList>
    </citation>
    <scope>NUCLEOTIDE SEQUENCE</scope>
</reference>
<feature type="non-terminal residue" evidence="2">
    <location>
        <position position="94"/>
    </location>
</feature>